<feature type="transmembrane region" description="Helical" evidence="10">
    <location>
        <begin position="1162"/>
        <end position="1184"/>
    </location>
</feature>
<evidence type="ECO:0000259" key="11">
    <source>
        <dbReference type="PROSITE" id="PS50893"/>
    </source>
</evidence>
<reference evidence="13" key="3">
    <citation type="submission" date="2022-06" db="UniProtKB">
        <authorList>
            <consortium name="EnsemblMetazoa"/>
        </authorList>
    </citation>
    <scope>IDENTIFICATION</scope>
</reference>
<proteinExistence type="inferred from homology"/>
<gene>
    <name evidence="12" type="ORF">SSS_6613</name>
</gene>
<evidence type="ECO:0000256" key="9">
    <source>
        <dbReference type="SAM" id="MobiDB-lite"/>
    </source>
</evidence>
<feature type="region of interest" description="Disordered" evidence="9">
    <location>
        <begin position="16"/>
        <end position="35"/>
    </location>
</feature>
<dbReference type="SUPFAM" id="SSF52540">
    <property type="entry name" value="P-loop containing nucleoside triphosphate hydrolases"/>
    <property type="match status" value="2"/>
</dbReference>
<evidence type="ECO:0000256" key="2">
    <source>
        <dbReference type="ARBA" id="ARBA00005814"/>
    </source>
</evidence>
<evidence type="ECO:0000256" key="7">
    <source>
        <dbReference type="ARBA" id="ARBA00022989"/>
    </source>
</evidence>
<evidence type="ECO:0000313" key="12">
    <source>
        <dbReference type="EMBL" id="KAF7495618.1"/>
    </source>
</evidence>
<keyword evidence="7 10" id="KW-1133">Transmembrane helix</keyword>
<dbReference type="GO" id="GO:0016887">
    <property type="term" value="F:ATP hydrolysis activity"/>
    <property type="evidence" value="ECO:0007669"/>
    <property type="project" value="InterPro"/>
</dbReference>
<reference evidence="14" key="1">
    <citation type="journal article" date="2020" name="PLoS Negl. Trop. Dis.">
        <title>High-quality nuclear genome for Sarcoptes scabiei-A critical resource for a neglected parasite.</title>
        <authorList>
            <person name="Korhonen P.K."/>
            <person name="Gasser R.B."/>
            <person name="Ma G."/>
            <person name="Wang T."/>
            <person name="Stroehlein A.J."/>
            <person name="Young N.D."/>
            <person name="Ang C.S."/>
            <person name="Fernando D.D."/>
            <person name="Lu H.C."/>
            <person name="Taylor S."/>
            <person name="Reynolds S.L."/>
            <person name="Mofiz E."/>
            <person name="Najaraj S.H."/>
            <person name="Gowda H."/>
            <person name="Madugundu A."/>
            <person name="Renuse S."/>
            <person name="Holt D."/>
            <person name="Pandey A."/>
            <person name="Papenfuss A.T."/>
            <person name="Fischer K."/>
        </authorList>
    </citation>
    <scope>NUCLEOTIDE SEQUENCE [LARGE SCALE GENOMIC DNA]</scope>
</reference>
<name>A0A834RF67_SARSC</name>
<feature type="compositionally biased region" description="Low complexity" evidence="9">
    <location>
        <begin position="48"/>
        <end position="61"/>
    </location>
</feature>
<keyword evidence="5" id="KW-0547">Nucleotide-binding</keyword>
<feature type="transmembrane region" description="Helical" evidence="10">
    <location>
        <begin position="563"/>
        <end position="590"/>
    </location>
</feature>
<feature type="transmembrane region" description="Helical" evidence="10">
    <location>
        <begin position="530"/>
        <end position="551"/>
    </location>
</feature>
<dbReference type="EnsemblMetazoa" id="SSS_6613s_mrna">
    <property type="protein sequence ID" value="KAF7495618.1"/>
    <property type="gene ID" value="SSS_6613"/>
</dbReference>
<dbReference type="InterPro" id="IPR050352">
    <property type="entry name" value="ABCG_transporters"/>
</dbReference>
<feature type="transmembrane region" description="Helical" evidence="10">
    <location>
        <begin position="485"/>
        <end position="510"/>
    </location>
</feature>
<feature type="transmembrane region" description="Helical" evidence="10">
    <location>
        <begin position="1100"/>
        <end position="1121"/>
    </location>
</feature>
<dbReference type="GO" id="GO:0016020">
    <property type="term" value="C:membrane"/>
    <property type="evidence" value="ECO:0007669"/>
    <property type="project" value="UniProtKB-SubCell"/>
</dbReference>
<dbReference type="Pfam" id="PF01061">
    <property type="entry name" value="ABC2_membrane"/>
    <property type="match status" value="1"/>
</dbReference>
<feature type="domain" description="ABC transporter" evidence="11">
    <location>
        <begin position="87"/>
        <end position="330"/>
    </location>
</feature>
<keyword evidence="14" id="KW-1185">Reference proteome</keyword>
<dbReference type="Gene3D" id="3.40.50.300">
    <property type="entry name" value="P-loop containing nucleotide triphosphate hydrolases"/>
    <property type="match status" value="2"/>
</dbReference>
<dbReference type="AlphaFoldDB" id="A0A834RF67"/>
<reference evidence="12" key="2">
    <citation type="submission" date="2020-01" db="EMBL/GenBank/DDBJ databases">
        <authorList>
            <person name="Korhonen P.K.K."/>
            <person name="Guangxu M.G."/>
            <person name="Wang T.W."/>
            <person name="Stroehlein A.J.S."/>
            <person name="Young N.D."/>
            <person name="Ang C.-S.A."/>
            <person name="Fernando D.W.F."/>
            <person name="Lu H.L."/>
            <person name="Taylor S.T."/>
            <person name="Ehtesham M.E.M."/>
            <person name="Najaraj S.H.N."/>
            <person name="Harsha G.H.G."/>
            <person name="Madugundu A.M."/>
            <person name="Renuse S.R."/>
            <person name="Holt D.H."/>
            <person name="Pandey A.P."/>
            <person name="Papenfuss A.P."/>
            <person name="Gasser R.B.G."/>
            <person name="Fischer K.F."/>
        </authorList>
    </citation>
    <scope>NUCLEOTIDE SEQUENCE</scope>
    <source>
        <strain evidence="12">SSS_KF_BRIS2020</strain>
    </source>
</reference>
<keyword evidence="6" id="KW-0067">ATP-binding</keyword>
<evidence type="ECO:0000256" key="5">
    <source>
        <dbReference type="ARBA" id="ARBA00022741"/>
    </source>
</evidence>
<evidence type="ECO:0000256" key="1">
    <source>
        <dbReference type="ARBA" id="ARBA00004141"/>
    </source>
</evidence>
<dbReference type="Proteomes" id="UP000070412">
    <property type="component" value="Unassembled WGS sequence"/>
</dbReference>
<protein>
    <submittedName>
        <fullName evidence="12">ABC transporter G family member 33</fullName>
    </submittedName>
</protein>
<accession>A0A834RF67</accession>
<feature type="transmembrane region" description="Helical" evidence="10">
    <location>
        <begin position="596"/>
        <end position="618"/>
    </location>
</feature>
<dbReference type="GO" id="GO:0140359">
    <property type="term" value="F:ABC-type transporter activity"/>
    <property type="evidence" value="ECO:0007669"/>
    <property type="project" value="InterPro"/>
</dbReference>
<evidence type="ECO:0000313" key="13">
    <source>
        <dbReference type="EnsemblMetazoa" id="KAF7495618.1"/>
    </source>
</evidence>
<feature type="domain" description="ABC transporter" evidence="11">
    <location>
        <begin position="781"/>
        <end position="1022"/>
    </location>
</feature>
<keyword evidence="3" id="KW-0813">Transport</keyword>
<keyword evidence="8 10" id="KW-0472">Membrane</keyword>
<dbReference type="InterPro" id="IPR003593">
    <property type="entry name" value="AAA+_ATPase"/>
</dbReference>
<comment type="similarity">
    <text evidence="2">Belongs to the ABC transporter superfamily. ABCG family. Eye pigment precursor importer (TC 3.A.1.204) subfamily.</text>
</comment>
<evidence type="ECO:0000256" key="3">
    <source>
        <dbReference type="ARBA" id="ARBA00022448"/>
    </source>
</evidence>
<feature type="compositionally biased region" description="Basic and acidic residues" evidence="9">
    <location>
        <begin position="25"/>
        <end position="35"/>
    </location>
</feature>
<dbReference type="PROSITE" id="PS00211">
    <property type="entry name" value="ABC_TRANSPORTER_1"/>
    <property type="match status" value="2"/>
</dbReference>
<evidence type="ECO:0000313" key="14">
    <source>
        <dbReference type="Proteomes" id="UP000070412"/>
    </source>
</evidence>
<dbReference type="PANTHER" id="PTHR48041:SF139">
    <property type="entry name" value="PROTEIN SCARLET"/>
    <property type="match status" value="1"/>
</dbReference>
<sequence length="1199" mass="138581">MNSSIEAYSIVLNGFDDNHNNNNHNHNDRSESSDRDRIEFNKHTGQTSLSSSPSSSSSSGSKKTKPESIEPIILVWKNLRYEFDQYCWSKNFLRFHSKHRIILNRLNGFIRQNTLNGLLGPSGAGKTSLIRCLTGNVPDEHLSIDTEIYLDRNLYDRKDRISLVSFVPQSLNEIVYEQFNVIDILRYAFRFKNPFAKHHEADRFIEEIAKKLLLDSRIFYQKFSKCSGGEQRRIVIAQELMSMESNPPFLIVDEPTSGLDSEAALLLMQCLSLLTRNKSMTIIVSIHQPSSEIVELFDHLYVIGKGGVCLFTGPPKNLRSHLKIVLDLELDEDKSPIEEYLRIACEEINQNQSKKLSTDVLVRQNRNDFDQIAFHLDRKFQSIPKGMPIYSKPFNLYDLLIEIHRLFRLIFFLDFRNFFFINFNIICFIILIYLMVNSDMVKPSGCQKLPQFLNETFSITNRSVQKCQESLRETMLFRTYTSFQLLLLHLKAGNAIGNSALYIINVIRIFRNEHRNGWYSVGAFFWSTQIIFLLAMALNAIVFTLTTYFVVQIPIDHYEINCFRIVNLFFFTLLIIIYFQSFGILCGTLFSSNAEIAVVVANFILNNLTIVNGLLITLEIMKKPFLVQISNYLGYRYLTDGLLYAFYGIDRCDPQTEHSIMLKRLFIDDSNIYWNIRPAIIIIIIVRLEIYLVTFMKTNSSIVSKLCYRKKNRLKKIQAEIQPIDYSVTRSGDQSVEKNTLDADNNTPSFKEDKSKKCFEPNNRLLIAWRNLNLFASDSIYETRDLPQKSHHQFDSKQLILSDQNGHLRFGTLNALMGTSGAGKTSLLKTLNGQMKIRLASSTEFHLSRFTPIRTCYITQDISKHLLPGLTVRQSLIYAARLKNINQTIGCDVEKIVSELMRELDLIDTAETLVQNCSGGQRKRIALALELTSLKLPNLICIDEPTSGLDSSSALFVAKYLKRLVRYHPYITIVASIHQPSTELLMIFDHCYLLARDGILIYSGRPDSMRFYLEECLEKNDLQCIPVEMLIKYSCYGGNNRKVQQMSRIINEREKNLEQEIQTDLVQILDGIPLNRNRFNLISITILFERYLNYFLHNRWIEWAIFYTIYISLGLIFRSFFNPSIAEPNGCLSFDDDLIGACFDLSDSKLLEESQIHNSTSYVVSASFFFCFIVSIQTMFTFNYEMEFFANEHRNGRND</sequence>
<dbReference type="InterPro" id="IPR017871">
    <property type="entry name" value="ABC_transporter-like_CS"/>
</dbReference>
<dbReference type="InterPro" id="IPR003439">
    <property type="entry name" value="ABC_transporter-like_ATP-bd"/>
</dbReference>
<dbReference type="EMBL" id="WVUK01000047">
    <property type="protein sequence ID" value="KAF7495618.1"/>
    <property type="molecule type" value="Genomic_DNA"/>
</dbReference>
<dbReference type="Pfam" id="PF00005">
    <property type="entry name" value="ABC_tran"/>
    <property type="match status" value="2"/>
</dbReference>
<feature type="region of interest" description="Disordered" evidence="9">
    <location>
        <begin position="43"/>
        <end position="65"/>
    </location>
</feature>
<dbReference type="InterPro" id="IPR013525">
    <property type="entry name" value="ABC2_TM"/>
</dbReference>
<organism evidence="12">
    <name type="scientific">Sarcoptes scabiei</name>
    <name type="common">Itch mite</name>
    <name type="synonym">Acarus scabiei</name>
    <dbReference type="NCBI Taxonomy" id="52283"/>
    <lineage>
        <taxon>Eukaryota</taxon>
        <taxon>Metazoa</taxon>
        <taxon>Ecdysozoa</taxon>
        <taxon>Arthropoda</taxon>
        <taxon>Chelicerata</taxon>
        <taxon>Arachnida</taxon>
        <taxon>Acari</taxon>
        <taxon>Acariformes</taxon>
        <taxon>Sarcoptiformes</taxon>
        <taxon>Astigmata</taxon>
        <taxon>Psoroptidia</taxon>
        <taxon>Sarcoptoidea</taxon>
        <taxon>Sarcoptidae</taxon>
        <taxon>Sarcoptinae</taxon>
        <taxon>Sarcoptes</taxon>
    </lineage>
</organism>
<evidence type="ECO:0000256" key="8">
    <source>
        <dbReference type="ARBA" id="ARBA00023136"/>
    </source>
</evidence>
<evidence type="ECO:0000256" key="6">
    <source>
        <dbReference type="ARBA" id="ARBA00022840"/>
    </source>
</evidence>
<comment type="subcellular location">
    <subcellularLocation>
        <location evidence="1">Membrane</location>
        <topology evidence="1">Multi-pass membrane protein</topology>
    </subcellularLocation>
</comment>
<feature type="transmembrane region" description="Helical" evidence="10">
    <location>
        <begin position="418"/>
        <end position="436"/>
    </location>
</feature>
<dbReference type="SMART" id="SM00382">
    <property type="entry name" value="AAA"/>
    <property type="match status" value="2"/>
</dbReference>
<evidence type="ECO:0000256" key="10">
    <source>
        <dbReference type="SAM" id="Phobius"/>
    </source>
</evidence>
<evidence type="ECO:0000256" key="4">
    <source>
        <dbReference type="ARBA" id="ARBA00022692"/>
    </source>
</evidence>
<dbReference type="GO" id="GO:0005524">
    <property type="term" value="F:ATP binding"/>
    <property type="evidence" value="ECO:0007669"/>
    <property type="project" value="UniProtKB-KW"/>
</dbReference>
<keyword evidence="4 10" id="KW-0812">Transmembrane</keyword>
<dbReference type="PANTHER" id="PTHR48041">
    <property type="entry name" value="ABC TRANSPORTER G FAMILY MEMBER 28"/>
    <property type="match status" value="1"/>
</dbReference>
<dbReference type="InterPro" id="IPR027417">
    <property type="entry name" value="P-loop_NTPase"/>
</dbReference>
<dbReference type="OrthoDB" id="245989at2759"/>
<dbReference type="PROSITE" id="PS50893">
    <property type="entry name" value="ABC_TRANSPORTER_2"/>
    <property type="match status" value="2"/>
</dbReference>